<dbReference type="SMART" id="SM00388">
    <property type="entry name" value="HisKA"/>
    <property type="match status" value="1"/>
</dbReference>
<proteinExistence type="predicted"/>
<evidence type="ECO:0000259" key="8">
    <source>
        <dbReference type="PROSITE" id="PS50109"/>
    </source>
</evidence>
<dbReference type="GO" id="GO:0000155">
    <property type="term" value="F:phosphorelay sensor kinase activity"/>
    <property type="evidence" value="ECO:0007669"/>
    <property type="project" value="InterPro"/>
</dbReference>
<dbReference type="PROSITE" id="PS50109">
    <property type="entry name" value="HIS_KIN"/>
    <property type="match status" value="1"/>
</dbReference>
<evidence type="ECO:0000256" key="1">
    <source>
        <dbReference type="ARBA" id="ARBA00000085"/>
    </source>
</evidence>
<dbReference type="Pfam" id="PF00512">
    <property type="entry name" value="HisKA"/>
    <property type="match status" value="1"/>
</dbReference>
<comment type="subcellular location">
    <subcellularLocation>
        <location evidence="2">Cell membrane</location>
    </subcellularLocation>
</comment>
<evidence type="ECO:0000256" key="7">
    <source>
        <dbReference type="ARBA" id="ARBA00023012"/>
    </source>
</evidence>
<dbReference type="PRINTS" id="PR00344">
    <property type="entry name" value="BCTRLSENSOR"/>
</dbReference>
<dbReference type="CDD" id="cd00130">
    <property type="entry name" value="PAS"/>
    <property type="match status" value="1"/>
</dbReference>
<gene>
    <name evidence="10" type="ORF">Ga0074812_15313</name>
</gene>
<evidence type="ECO:0000259" key="9">
    <source>
        <dbReference type="PROSITE" id="PS50112"/>
    </source>
</evidence>
<dbReference type="PANTHER" id="PTHR43711">
    <property type="entry name" value="TWO-COMPONENT HISTIDINE KINASE"/>
    <property type="match status" value="1"/>
</dbReference>
<dbReference type="Gene3D" id="3.30.450.20">
    <property type="entry name" value="PAS domain"/>
    <property type="match status" value="1"/>
</dbReference>
<keyword evidence="4" id="KW-0597">Phosphoprotein</keyword>
<dbReference type="SUPFAM" id="SSF55874">
    <property type="entry name" value="ATPase domain of HSP90 chaperone/DNA topoisomerase II/histidine kinase"/>
    <property type="match status" value="1"/>
</dbReference>
<accession>A0A0S4R1I6</accession>
<dbReference type="Proteomes" id="UP000198802">
    <property type="component" value="Unassembled WGS sequence"/>
</dbReference>
<dbReference type="SMART" id="SM00387">
    <property type="entry name" value="HATPase_c"/>
    <property type="match status" value="1"/>
</dbReference>
<feature type="domain" description="Histidine kinase" evidence="8">
    <location>
        <begin position="133"/>
        <end position="346"/>
    </location>
</feature>
<keyword evidence="6" id="KW-0418">Kinase</keyword>
<name>A0A0S4R1I6_9ACTN</name>
<dbReference type="PROSITE" id="PS50112">
    <property type="entry name" value="PAS"/>
    <property type="match status" value="1"/>
</dbReference>
<dbReference type="InterPro" id="IPR050736">
    <property type="entry name" value="Sensor_HK_Regulatory"/>
</dbReference>
<evidence type="ECO:0000256" key="2">
    <source>
        <dbReference type="ARBA" id="ARBA00004236"/>
    </source>
</evidence>
<dbReference type="SMART" id="SM00091">
    <property type="entry name" value="PAS"/>
    <property type="match status" value="1"/>
</dbReference>
<dbReference type="GO" id="GO:0006355">
    <property type="term" value="P:regulation of DNA-templated transcription"/>
    <property type="evidence" value="ECO:0007669"/>
    <property type="project" value="InterPro"/>
</dbReference>
<keyword evidence="7" id="KW-0902">Two-component regulatory system</keyword>
<dbReference type="InterPro" id="IPR000014">
    <property type="entry name" value="PAS"/>
</dbReference>
<dbReference type="Pfam" id="PF02518">
    <property type="entry name" value="HATPase_c"/>
    <property type="match status" value="1"/>
</dbReference>
<evidence type="ECO:0000313" key="11">
    <source>
        <dbReference type="Proteomes" id="UP000198802"/>
    </source>
</evidence>
<feature type="domain" description="PAS" evidence="9">
    <location>
        <begin position="9"/>
        <end position="57"/>
    </location>
</feature>
<dbReference type="PANTHER" id="PTHR43711:SF1">
    <property type="entry name" value="HISTIDINE KINASE 1"/>
    <property type="match status" value="1"/>
</dbReference>
<dbReference type="InterPro" id="IPR005467">
    <property type="entry name" value="His_kinase_dom"/>
</dbReference>
<protein>
    <recommendedName>
        <fullName evidence="3">histidine kinase</fullName>
        <ecNumber evidence="3">2.7.13.3</ecNumber>
    </recommendedName>
</protein>
<organism evidence="10 11">
    <name type="scientific">Parafrankia irregularis</name>
    <dbReference type="NCBI Taxonomy" id="795642"/>
    <lineage>
        <taxon>Bacteria</taxon>
        <taxon>Bacillati</taxon>
        <taxon>Actinomycetota</taxon>
        <taxon>Actinomycetes</taxon>
        <taxon>Frankiales</taxon>
        <taxon>Frankiaceae</taxon>
        <taxon>Parafrankia</taxon>
    </lineage>
</organism>
<dbReference type="InterPro" id="IPR003661">
    <property type="entry name" value="HisK_dim/P_dom"/>
</dbReference>
<dbReference type="SUPFAM" id="SSF55785">
    <property type="entry name" value="PYP-like sensor domain (PAS domain)"/>
    <property type="match status" value="1"/>
</dbReference>
<keyword evidence="11" id="KW-1185">Reference proteome</keyword>
<dbReference type="SUPFAM" id="SSF47384">
    <property type="entry name" value="Homodimeric domain of signal transducing histidine kinase"/>
    <property type="match status" value="1"/>
</dbReference>
<dbReference type="CDD" id="cd00075">
    <property type="entry name" value="HATPase"/>
    <property type="match status" value="1"/>
</dbReference>
<dbReference type="AlphaFoldDB" id="A0A0S4R1I6"/>
<sequence>MDLQTPATLDLLPDPVVVTDASGVVEMFNSAASKVTGLPQGKAVGRHLTEVLPLLDERGNDWWECSQPSRELPRVTGQPERRLTYAGPDSDHDFNVTARFTRVDGVLVRVAVCLRDTVSRERIERNRADLIATVAHELRSPLTSVKGFTATLLARWDRFTDEQKKLMLNTVNTDADRVTRLLTELLDVSRIDAGRVQIRKQIVDMRAAVRRVVEGKIAAGSAPAERFDVRFTGELPEMWVDPDKIDQVLHNLVDNALRHGAGTVTVVLSGTSTGAEVTVADEGEGVPEANASRVFAKFWRGASRGNGTGLGLYIAKALIEAHGGTISVGKAPGGGAEFRFSVPAGGPVFG</sequence>
<dbReference type="Pfam" id="PF00989">
    <property type="entry name" value="PAS"/>
    <property type="match status" value="1"/>
</dbReference>
<dbReference type="InterPro" id="IPR004358">
    <property type="entry name" value="Sig_transdc_His_kin-like_C"/>
</dbReference>
<evidence type="ECO:0000256" key="3">
    <source>
        <dbReference type="ARBA" id="ARBA00012438"/>
    </source>
</evidence>
<comment type="catalytic activity">
    <reaction evidence="1">
        <text>ATP + protein L-histidine = ADP + protein N-phospho-L-histidine.</text>
        <dbReference type="EC" id="2.7.13.3"/>
    </reaction>
</comment>
<dbReference type="InterPro" id="IPR003594">
    <property type="entry name" value="HATPase_dom"/>
</dbReference>
<dbReference type="EC" id="2.7.13.3" evidence="3"/>
<dbReference type="EMBL" id="FAOZ01000053">
    <property type="protein sequence ID" value="CUU61026.1"/>
    <property type="molecule type" value="Genomic_DNA"/>
</dbReference>
<evidence type="ECO:0000313" key="10">
    <source>
        <dbReference type="EMBL" id="CUU61026.1"/>
    </source>
</evidence>
<evidence type="ECO:0000256" key="5">
    <source>
        <dbReference type="ARBA" id="ARBA00022679"/>
    </source>
</evidence>
<evidence type="ECO:0000256" key="6">
    <source>
        <dbReference type="ARBA" id="ARBA00022777"/>
    </source>
</evidence>
<dbReference type="Gene3D" id="3.30.565.10">
    <property type="entry name" value="Histidine kinase-like ATPase, C-terminal domain"/>
    <property type="match status" value="1"/>
</dbReference>
<dbReference type="Gene3D" id="1.10.287.130">
    <property type="match status" value="1"/>
</dbReference>
<dbReference type="InterPro" id="IPR036097">
    <property type="entry name" value="HisK_dim/P_sf"/>
</dbReference>
<reference evidence="11" key="1">
    <citation type="submission" date="2015-11" db="EMBL/GenBank/DDBJ databases">
        <authorList>
            <person name="Varghese N."/>
        </authorList>
    </citation>
    <scope>NUCLEOTIDE SEQUENCE [LARGE SCALE GENOMIC DNA]</scope>
    <source>
        <strain evidence="11">DSM 45899</strain>
    </source>
</reference>
<dbReference type="GO" id="GO:0005886">
    <property type="term" value="C:plasma membrane"/>
    <property type="evidence" value="ECO:0007669"/>
    <property type="project" value="UniProtKB-SubCell"/>
</dbReference>
<dbReference type="InterPro" id="IPR013767">
    <property type="entry name" value="PAS_fold"/>
</dbReference>
<keyword evidence="5" id="KW-0808">Transferase</keyword>
<evidence type="ECO:0000256" key="4">
    <source>
        <dbReference type="ARBA" id="ARBA00022553"/>
    </source>
</evidence>
<dbReference type="InterPro" id="IPR035965">
    <property type="entry name" value="PAS-like_dom_sf"/>
</dbReference>
<dbReference type="CDD" id="cd00082">
    <property type="entry name" value="HisKA"/>
    <property type="match status" value="1"/>
</dbReference>
<dbReference type="InterPro" id="IPR036890">
    <property type="entry name" value="HATPase_C_sf"/>
</dbReference>